<dbReference type="SUPFAM" id="SSF52540">
    <property type="entry name" value="P-loop containing nucleoside triphosphate hydrolases"/>
    <property type="match status" value="1"/>
</dbReference>
<dbReference type="InterPro" id="IPR000808">
    <property type="entry name" value="Mrp-like_CS"/>
</dbReference>
<dbReference type="PANTHER" id="PTHR23264">
    <property type="entry name" value="NUCLEOTIDE-BINDING PROTEIN NBP35 YEAST -RELATED"/>
    <property type="match status" value="1"/>
</dbReference>
<gene>
    <name evidence="7" type="ORF">SAMN02745206_03027</name>
</gene>
<comment type="similarity">
    <text evidence="6">Belongs to the Mrp/NBP35 ATP-binding proteins family.</text>
</comment>
<dbReference type="RefSeq" id="WP_073040924.1">
    <property type="nucleotide sequence ID" value="NZ_FQVB01000034.1"/>
</dbReference>
<dbReference type="GO" id="GO:0016226">
    <property type="term" value="P:iron-sulfur cluster assembly"/>
    <property type="evidence" value="ECO:0007669"/>
    <property type="project" value="InterPro"/>
</dbReference>
<dbReference type="OrthoDB" id="9809679at2"/>
<dbReference type="Proteomes" id="UP000184076">
    <property type="component" value="Unassembled WGS sequence"/>
</dbReference>
<dbReference type="GO" id="GO:0005524">
    <property type="term" value="F:ATP binding"/>
    <property type="evidence" value="ECO:0007669"/>
    <property type="project" value="UniProtKB-UniRule"/>
</dbReference>
<dbReference type="FunFam" id="3.40.50.300:FF:001119">
    <property type="entry name" value="Iron-sulfur cluster carrier protein"/>
    <property type="match status" value="1"/>
</dbReference>
<keyword evidence="3 6" id="KW-0067">ATP-binding</keyword>
<evidence type="ECO:0000313" key="7">
    <source>
        <dbReference type="EMBL" id="SHF97508.1"/>
    </source>
</evidence>
<evidence type="ECO:0000256" key="1">
    <source>
        <dbReference type="ARBA" id="ARBA00022723"/>
    </source>
</evidence>
<dbReference type="GO" id="GO:0005829">
    <property type="term" value="C:cytosol"/>
    <property type="evidence" value="ECO:0007669"/>
    <property type="project" value="TreeGrafter"/>
</dbReference>
<reference evidence="8" key="1">
    <citation type="submission" date="2016-11" db="EMBL/GenBank/DDBJ databases">
        <authorList>
            <person name="Varghese N."/>
            <person name="Submissions S."/>
        </authorList>
    </citation>
    <scope>NUCLEOTIDE SEQUENCE [LARGE SCALE GENOMIC DNA]</scope>
    <source>
        <strain evidence="8">DSM 9756</strain>
    </source>
</reference>
<dbReference type="Gene3D" id="3.40.50.300">
    <property type="entry name" value="P-loop containing nucleotide triphosphate hydrolases"/>
    <property type="match status" value="1"/>
</dbReference>
<dbReference type="InterPro" id="IPR027417">
    <property type="entry name" value="P-loop_NTPase"/>
</dbReference>
<evidence type="ECO:0000313" key="8">
    <source>
        <dbReference type="Proteomes" id="UP000184076"/>
    </source>
</evidence>
<keyword evidence="6" id="KW-0378">Hydrolase</keyword>
<dbReference type="GO" id="GO:0140663">
    <property type="term" value="F:ATP-dependent FeS chaperone activity"/>
    <property type="evidence" value="ECO:0007669"/>
    <property type="project" value="InterPro"/>
</dbReference>
<dbReference type="InterPro" id="IPR033756">
    <property type="entry name" value="YlxH/NBP35"/>
</dbReference>
<protein>
    <recommendedName>
        <fullName evidence="6">Iron-sulfur cluster carrier protein</fullName>
    </recommendedName>
</protein>
<proteinExistence type="inferred from homology"/>
<comment type="function">
    <text evidence="6">Binds and transfers iron-sulfur (Fe-S) clusters to target apoproteins. Can hydrolyze ATP.</text>
</comment>
<keyword evidence="1 6" id="KW-0479">Metal-binding</keyword>
<dbReference type="PANTHER" id="PTHR23264:SF19">
    <property type="entry name" value="CYTOSOLIC FE-S CLUSTER ASSEMBLY FACTOR NUBP2"/>
    <property type="match status" value="1"/>
</dbReference>
<evidence type="ECO:0000256" key="3">
    <source>
        <dbReference type="ARBA" id="ARBA00022840"/>
    </source>
</evidence>
<dbReference type="PROSITE" id="PS01215">
    <property type="entry name" value="MRP"/>
    <property type="match status" value="1"/>
</dbReference>
<dbReference type="GO" id="GO:0016887">
    <property type="term" value="F:ATP hydrolysis activity"/>
    <property type="evidence" value="ECO:0007669"/>
    <property type="project" value="UniProtKB-UniRule"/>
</dbReference>
<dbReference type="Pfam" id="PF10609">
    <property type="entry name" value="ParA"/>
    <property type="match status" value="1"/>
</dbReference>
<name>A0A1M5G1A5_9BACT</name>
<evidence type="ECO:0000256" key="6">
    <source>
        <dbReference type="HAMAP-Rule" id="MF_02040"/>
    </source>
</evidence>
<keyword evidence="5 6" id="KW-0411">Iron-sulfur</keyword>
<evidence type="ECO:0000256" key="2">
    <source>
        <dbReference type="ARBA" id="ARBA00022741"/>
    </source>
</evidence>
<dbReference type="CDD" id="cd02037">
    <property type="entry name" value="Mrp_NBP35"/>
    <property type="match status" value="1"/>
</dbReference>
<dbReference type="InterPro" id="IPR019591">
    <property type="entry name" value="Mrp/NBP35_ATP-bd"/>
</dbReference>
<dbReference type="GO" id="GO:0046872">
    <property type="term" value="F:metal ion binding"/>
    <property type="evidence" value="ECO:0007669"/>
    <property type="project" value="UniProtKB-KW"/>
</dbReference>
<evidence type="ECO:0000256" key="5">
    <source>
        <dbReference type="ARBA" id="ARBA00023014"/>
    </source>
</evidence>
<organism evidence="7 8">
    <name type="scientific">Desulfacinum infernum DSM 9756</name>
    <dbReference type="NCBI Taxonomy" id="1121391"/>
    <lineage>
        <taxon>Bacteria</taxon>
        <taxon>Pseudomonadati</taxon>
        <taxon>Thermodesulfobacteriota</taxon>
        <taxon>Syntrophobacteria</taxon>
        <taxon>Syntrophobacterales</taxon>
        <taxon>Syntrophobacteraceae</taxon>
        <taxon>Desulfacinum</taxon>
    </lineage>
</organism>
<keyword evidence="4 6" id="KW-0408">Iron</keyword>
<keyword evidence="2 6" id="KW-0547">Nucleotide-binding</keyword>
<feature type="binding site" evidence="6">
    <location>
        <begin position="40"/>
        <end position="47"/>
    </location>
    <ligand>
        <name>ATP</name>
        <dbReference type="ChEBI" id="CHEBI:30616"/>
    </ligand>
</feature>
<dbReference type="HAMAP" id="MF_02040">
    <property type="entry name" value="Mrp_NBP35"/>
    <property type="match status" value="1"/>
</dbReference>
<evidence type="ECO:0000256" key="4">
    <source>
        <dbReference type="ARBA" id="ARBA00023004"/>
    </source>
</evidence>
<dbReference type="EMBL" id="FQVB01000034">
    <property type="protein sequence ID" value="SHF97508.1"/>
    <property type="molecule type" value="Genomic_DNA"/>
</dbReference>
<sequence>MASCEGKSCSTCEHRSKGTKDELLECKLSRIKHKIIVMSGKGGVGKSSVAVYIALALAKKGHRVGLMDIDLHGPSIPKMLGLHGLLRISKDQEILPHEYSPNLKVVSIESMLEDTDSAVIWRGPLKHGVIQQFISDCTWDDLDFLVVDCPPGTGDEPLSIARIIPDAKAVIVTTPQEVALADVRKSINFCKKVKLDIAGLVENMAGLYCPHCNEFIPIFRTGGGEKTAERMQIDFLGSLPFDPAVVVGGDQGRPILEDAESDSPFRKAVEALADAVVARFERNGATGAEESRAVH</sequence>
<dbReference type="GO" id="GO:0051536">
    <property type="term" value="F:iron-sulfur cluster binding"/>
    <property type="evidence" value="ECO:0007669"/>
    <property type="project" value="UniProtKB-UniRule"/>
</dbReference>
<comment type="subunit">
    <text evidence="6">Homodimer.</text>
</comment>
<dbReference type="STRING" id="1121391.SAMN02745206_03027"/>
<keyword evidence="8" id="KW-1185">Reference proteome</keyword>
<dbReference type="AlphaFoldDB" id="A0A1M5G1A5"/>
<accession>A0A1M5G1A5</accession>